<dbReference type="RefSeq" id="WP_268045404.1">
    <property type="nucleotide sequence ID" value="NZ_CP104064.1"/>
</dbReference>
<dbReference type="CDD" id="cd00093">
    <property type="entry name" value="HTH_XRE"/>
    <property type="match status" value="1"/>
</dbReference>
<evidence type="ECO:0000313" key="2">
    <source>
        <dbReference type="EMBL" id="WAH37873.1"/>
    </source>
</evidence>
<dbReference type="SMART" id="SM00530">
    <property type="entry name" value="HTH_XRE"/>
    <property type="match status" value="1"/>
</dbReference>
<feature type="domain" description="HTH cro/C1-type" evidence="1">
    <location>
        <begin position="8"/>
        <end position="61"/>
    </location>
</feature>
<gene>
    <name evidence="2" type="ORF">NZD86_05055</name>
</gene>
<dbReference type="SUPFAM" id="SSF47413">
    <property type="entry name" value="lambda repressor-like DNA-binding domains"/>
    <property type="match status" value="1"/>
</dbReference>
<sequence>MTDPWHDLRDRRCRKGMTQMELAYRIVSQAQMSLIEQGVVMPSEKVISRLAVRVGCHPDIWLEAWAPHRTQVDLKRQLAFVRVE</sequence>
<proteinExistence type="predicted"/>
<dbReference type="EMBL" id="CP104064">
    <property type="protein sequence ID" value="WAH37873.1"/>
    <property type="molecule type" value="Genomic_DNA"/>
</dbReference>
<accession>A0ABY6Z5F0</accession>
<dbReference type="InterPro" id="IPR001387">
    <property type="entry name" value="Cro/C1-type_HTH"/>
</dbReference>
<name>A0ABY6Z5F0_9BACL</name>
<dbReference type="PROSITE" id="PS50943">
    <property type="entry name" value="HTH_CROC1"/>
    <property type="match status" value="1"/>
</dbReference>
<protein>
    <submittedName>
        <fullName evidence="2">Helix-turn-helix transcriptional regulator</fullName>
    </submittedName>
</protein>
<dbReference type="Proteomes" id="UP001164803">
    <property type="component" value="Chromosome"/>
</dbReference>
<evidence type="ECO:0000313" key="3">
    <source>
        <dbReference type="Proteomes" id="UP001164803"/>
    </source>
</evidence>
<dbReference type="Pfam" id="PF13560">
    <property type="entry name" value="HTH_31"/>
    <property type="match status" value="1"/>
</dbReference>
<keyword evidence="3" id="KW-1185">Reference proteome</keyword>
<evidence type="ECO:0000259" key="1">
    <source>
        <dbReference type="PROSITE" id="PS50943"/>
    </source>
</evidence>
<dbReference type="Gene3D" id="1.10.260.40">
    <property type="entry name" value="lambda repressor-like DNA-binding domains"/>
    <property type="match status" value="1"/>
</dbReference>
<reference evidence="2" key="1">
    <citation type="submission" date="2022-08" db="EMBL/GenBank/DDBJ databases">
        <title>Alicyclobacillus dauci DSM2870, complete genome.</title>
        <authorList>
            <person name="Wang Q."/>
            <person name="Cai R."/>
            <person name="Wang Z."/>
        </authorList>
    </citation>
    <scope>NUCLEOTIDE SEQUENCE</scope>
    <source>
        <strain evidence="2">DSM 28700</strain>
    </source>
</reference>
<dbReference type="InterPro" id="IPR010982">
    <property type="entry name" value="Lambda_DNA-bd_dom_sf"/>
</dbReference>
<organism evidence="2 3">
    <name type="scientific">Alicyclobacillus dauci</name>
    <dbReference type="NCBI Taxonomy" id="1475485"/>
    <lineage>
        <taxon>Bacteria</taxon>
        <taxon>Bacillati</taxon>
        <taxon>Bacillota</taxon>
        <taxon>Bacilli</taxon>
        <taxon>Bacillales</taxon>
        <taxon>Alicyclobacillaceae</taxon>
        <taxon>Alicyclobacillus</taxon>
    </lineage>
</organism>